<dbReference type="Proteomes" id="UP000009309">
    <property type="component" value="Unassembled WGS sequence"/>
</dbReference>
<sequence length="143" mass="17410">MRFQGENCTLSFGLTFEGETVWLNATVWPQRQPLHDVHQPHPRLRFSTQLPQKDILQLQQWLTSNSEEPLHFTDPIRLVRRVRNPEHDDTIRLELDYYLQPEPAWWDWEISFPLKIRLEMRPAEFKYLTNALNRENWSRDLTW</sequence>
<protein>
    <submittedName>
        <fullName evidence="1">Uncharacterized protein</fullName>
    </submittedName>
</protein>
<reference evidence="1 2" key="1">
    <citation type="journal article" date="2012" name="J. Bacteriol.">
        <title>Genome Sequence of the Filamentous Bacterium Fibrisoma limi BUZ 3T.</title>
        <authorList>
            <person name="Filippini M."/>
            <person name="Qi W."/>
            <person name="Jaenicke S."/>
            <person name="Goesmann A."/>
            <person name="Smits T.H."/>
            <person name="Bagheri H.C."/>
        </authorList>
    </citation>
    <scope>NUCLEOTIDE SEQUENCE [LARGE SCALE GENOMIC DNA]</scope>
    <source>
        <strain evidence="2">BUZ 3T</strain>
    </source>
</reference>
<evidence type="ECO:0000313" key="2">
    <source>
        <dbReference type="Proteomes" id="UP000009309"/>
    </source>
</evidence>
<evidence type="ECO:0000313" key="1">
    <source>
        <dbReference type="EMBL" id="CCH54535.1"/>
    </source>
</evidence>
<comment type="caution">
    <text evidence="1">The sequence shown here is derived from an EMBL/GenBank/DDBJ whole genome shotgun (WGS) entry which is preliminary data.</text>
</comment>
<proteinExistence type="predicted"/>
<dbReference type="RefSeq" id="WP_009283113.1">
    <property type="nucleotide sequence ID" value="NZ_CAIT01000007.1"/>
</dbReference>
<keyword evidence="2" id="KW-1185">Reference proteome</keyword>
<accession>I2GKV9</accession>
<dbReference type="STRING" id="1185876.BN8_03716"/>
<dbReference type="EMBL" id="CAIT01000007">
    <property type="protein sequence ID" value="CCH54535.1"/>
    <property type="molecule type" value="Genomic_DNA"/>
</dbReference>
<gene>
    <name evidence="1" type="ORF">BN8_03716</name>
</gene>
<organism evidence="1 2">
    <name type="scientific">Fibrisoma limi BUZ 3</name>
    <dbReference type="NCBI Taxonomy" id="1185876"/>
    <lineage>
        <taxon>Bacteria</taxon>
        <taxon>Pseudomonadati</taxon>
        <taxon>Bacteroidota</taxon>
        <taxon>Cytophagia</taxon>
        <taxon>Cytophagales</taxon>
        <taxon>Spirosomataceae</taxon>
        <taxon>Fibrisoma</taxon>
    </lineage>
</organism>
<dbReference type="AlphaFoldDB" id="I2GKV9"/>
<name>I2GKV9_9BACT</name>